<dbReference type="PANTHER" id="PTHR43711">
    <property type="entry name" value="TWO-COMPONENT HISTIDINE KINASE"/>
    <property type="match status" value="1"/>
</dbReference>
<dbReference type="InterPro" id="IPR036097">
    <property type="entry name" value="HisK_dim/P_sf"/>
</dbReference>
<proteinExistence type="predicted"/>
<dbReference type="PROSITE" id="PS50109">
    <property type="entry name" value="HIS_KIN"/>
    <property type="match status" value="1"/>
</dbReference>
<dbReference type="SMART" id="SM00387">
    <property type="entry name" value="HATPase_c"/>
    <property type="match status" value="1"/>
</dbReference>
<comment type="catalytic activity">
    <reaction evidence="1">
        <text>ATP + protein L-histidine = ADP + protein N-phospho-L-histidine.</text>
        <dbReference type="EC" id="2.7.13.3"/>
    </reaction>
</comment>
<evidence type="ECO:0000313" key="8">
    <source>
        <dbReference type="EMBL" id="EDQ06538.1"/>
    </source>
</evidence>
<reference evidence="8 9" key="1">
    <citation type="submission" date="2007-11" db="EMBL/GenBank/DDBJ databases">
        <authorList>
            <person name="Wagner-Dobler I."/>
            <person name="Ferriera S."/>
            <person name="Johnson J."/>
            <person name="Kravitz S."/>
            <person name="Beeson K."/>
            <person name="Sutton G."/>
            <person name="Rogers Y.-H."/>
            <person name="Friedman R."/>
            <person name="Frazier M."/>
            <person name="Venter J.C."/>
        </authorList>
    </citation>
    <scope>NUCLEOTIDE SEQUENCE [LARGE SCALE GENOMIC DNA]</scope>
    <source>
        <strain evidence="8 9">HEL-45</strain>
    </source>
</reference>
<dbReference type="Gene3D" id="3.30.450.40">
    <property type="match status" value="1"/>
</dbReference>
<dbReference type="SUPFAM" id="SSF55781">
    <property type="entry name" value="GAF domain-like"/>
    <property type="match status" value="1"/>
</dbReference>
<evidence type="ECO:0000256" key="1">
    <source>
        <dbReference type="ARBA" id="ARBA00000085"/>
    </source>
</evidence>
<dbReference type="InterPro" id="IPR003594">
    <property type="entry name" value="HATPase_dom"/>
</dbReference>
<keyword evidence="6" id="KW-0902">Two-component regulatory system</keyword>
<keyword evidence="9" id="KW-1185">Reference proteome</keyword>
<dbReference type="SUPFAM" id="SSF55874">
    <property type="entry name" value="ATPase domain of HSP90 chaperone/DNA topoisomerase II/histidine kinase"/>
    <property type="match status" value="1"/>
</dbReference>
<dbReference type="Gene3D" id="3.30.565.10">
    <property type="entry name" value="Histidine kinase-like ATPase, C-terminal domain"/>
    <property type="match status" value="1"/>
</dbReference>
<dbReference type="GO" id="GO:0016301">
    <property type="term" value="F:kinase activity"/>
    <property type="evidence" value="ECO:0007669"/>
    <property type="project" value="UniProtKB-KW"/>
</dbReference>
<dbReference type="EMBL" id="ABID01000001">
    <property type="protein sequence ID" value="EDQ06538.1"/>
    <property type="molecule type" value="Genomic_DNA"/>
</dbReference>
<gene>
    <name evidence="8" type="ORF">OIHEL45_06970</name>
</gene>
<comment type="caution">
    <text evidence="8">The sequence shown here is derived from an EMBL/GenBank/DDBJ whole genome shotgun (WGS) entry which is preliminary data.</text>
</comment>
<dbReference type="SMART" id="SM00388">
    <property type="entry name" value="HisKA"/>
    <property type="match status" value="1"/>
</dbReference>
<accession>A0ABM9XB12</accession>
<dbReference type="InterPro" id="IPR005467">
    <property type="entry name" value="His_kinase_dom"/>
</dbReference>
<evidence type="ECO:0000256" key="4">
    <source>
        <dbReference type="ARBA" id="ARBA00022679"/>
    </source>
</evidence>
<dbReference type="InterPro" id="IPR050736">
    <property type="entry name" value="Sensor_HK_Regulatory"/>
</dbReference>
<evidence type="ECO:0000313" key="9">
    <source>
        <dbReference type="Proteomes" id="UP000003257"/>
    </source>
</evidence>
<dbReference type="Pfam" id="PF02518">
    <property type="entry name" value="HATPase_c"/>
    <property type="match status" value="1"/>
</dbReference>
<dbReference type="CDD" id="cd00082">
    <property type="entry name" value="HisKA"/>
    <property type="match status" value="1"/>
</dbReference>
<evidence type="ECO:0000256" key="2">
    <source>
        <dbReference type="ARBA" id="ARBA00012438"/>
    </source>
</evidence>
<dbReference type="CDD" id="cd00075">
    <property type="entry name" value="HATPase"/>
    <property type="match status" value="1"/>
</dbReference>
<dbReference type="Proteomes" id="UP000003257">
    <property type="component" value="Unassembled WGS sequence"/>
</dbReference>
<evidence type="ECO:0000259" key="7">
    <source>
        <dbReference type="PROSITE" id="PS50109"/>
    </source>
</evidence>
<dbReference type="InterPro" id="IPR003661">
    <property type="entry name" value="HisK_dim/P_dom"/>
</dbReference>
<protein>
    <recommendedName>
        <fullName evidence="2">histidine kinase</fullName>
        <ecNumber evidence="2">2.7.13.3</ecNumber>
    </recommendedName>
</protein>
<dbReference type="InterPro" id="IPR029016">
    <property type="entry name" value="GAF-like_dom_sf"/>
</dbReference>
<dbReference type="SUPFAM" id="SSF47384">
    <property type="entry name" value="Homodimeric domain of signal transducing histidine kinase"/>
    <property type="match status" value="1"/>
</dbReference>
<organism evidence="8 9">
    <name type="scientific">Sulfitobacter indolifex HEL-45</name>
    <dbReference type="NCBI Taxonomy" id="391624"/>
    <lineage>
        <taxon>Bacteria</taxon>
        <taxon>Pseudomonadati</taxon>
        <taxon>Pseudomonadota</taxon>
        <taxon>Alphaproteobacteria</taxon>
        <taxon>Rhodobacterales</taxon>
        <taxon>Roseobacteraceae</taxon>
        <taxon>Sulfitobacter</taxon>
    </lineage>
</organism>
<keyword evidence="5 8" id="KW-0418">Kinase</keyword>
<dbReference type="InterPro" id="IPR004358">
    <property type="entry name" value="Sig_transdc_His_kin-like_C"/>
</dbReference>
<dbReference type="PRINTS" id="PR00344">
    <property type="entry name" value="BCTRLSENSOR"/>
</dbReference>
<dbReference type="PANTHER" id="PTHR43711:SF1">
    <property type="entry name" value="HISTIDINE KINASE 1"/>
    <property type="match status" value="1"/>
</dbReference>
<dbReference type="Pfam" id="PF00512">
    <property type="entry name" value="HisKA"/>
    <property type="match status" value="1"/>
</dbReference>
<feature type="domain" description="Histidine kinase" evidence="7">
    <location>
        <begin position="123"/>
        <end position="335"/>
    </location>
</feature>
<keyword evidence="4" id="KW-0808">Transferase</keyword>
<dbReference type="InterPro" id="IPR036890">
    <property type="entry name" value="HATPase_C_sf"/>
</dbReference>
<name>A0ABM9XB12_9RHOB</name>
<evidence type="ECO:0000256" key="6">
    <source>
        <dbReference type="ARBA" id="ARBA00023012"/>
    </source>
</evidence>
<dbReference type="Gene3D" id="1.10.287.130">
    <property type="match status" value="1"/>
</dbReference>
<dbReference type="EC" id="2.7.13.3" evidence="2"/>
<dbReference type="InterPro" id="IPR003018">
    <property type="entry name" value="GAF"/>
</dbReference>
<dbReference type="Pfam" id="PF01590">
    <property type="entry name" value="GAF"/>
    <property type="match status" value="1"/>
</dbReference>
<keyword evidence="3" id="KW-0597">Phosphoprotein</keyword>
<evidence type="ECO:0000256" key="5">
    <source>
        <dbReference type="ARBA" id="ARBA00022777"/>
    </source>
</evidence>
<evidence type="ECO:0000256" key="3">
    <source>
        <dbReference type="ARBA" id="ARBA00022553"/>
    </source>
</evidence>
<sequence>MPGDELDVESTLCHEVRQYNQEIVIDDVHDDETYVDHHCPARYGFRGYISVPIYLQDGSFFGTLCAIDPQPRKLKNDRVLSMFRLFAQIIGEILDADEELTASREAVAHEQELARIQERFIAILAHDLRNPVNALKAGLRLIARRNIDDKTIELVDLMRGSANRMEHLIENLLDQARRRQGEGIVIEKTLSSTLEPALHQIVAELQAAAPDQKIETNIDLHEPIACDVARISQMFSNLLANAVTHGASGAPIQVESTATAGIFSLSVTNSGKKISDDMLPSLFLPFERRKDRPSREGLGLGLFIASEIAKGHGGTLDVSSDDNQTVFTFQMPIREATTA</sequence>